<keyword evidence="3" id="KW-1185">Reference proteome</keyword>
<evidence type="ECO:0000256" key="1">
    <source>
        <dbReference type="SAM" id="MobiDB-lite"/>
    </source>
</evidence>
<reference evidence="2" key="1">
    <citation type="submission" date="2024-03" db="EMBL/GenBank/DDBJ databases">
        <title>Human intestinal bacterial collection.</title>
        <authorList>
            <person name="Pauvert C."/>
            <person name="Hitch T.C.A."/>
            <person name="Clavel T."/>
        </authorList>
    </citation>
    <scope>NUCLEOTIDE SEQUENCE [LARGE SCALE GENOMIC DNA]</scope>
    <source>
        <strain evidence="2">CLA-AA-H89B</strain>
    </source>
</reference>
<evidence type="ECO:0008006" key="4">
    <source>
        <dbReference type="Google" id="ProtNLM"/>
    </source>
</evidence>
<evidence type="ECO:0000313" key="2">
    <source>
        <dbReference type="EMBL" id="MEQ2555397.1"/>
    </source>
</evidence>
<proteinExistence type="predicted"/>
<organism evidence="2 3">
    <name type="scientific">Lachnospira intestinalis</name>
    <dbReference type="NCBI Taxonomy" id="3133158"/>
    <lineage>
        <taxon>Bacteria</taxon>
        <taxon>Bacillati</taxon>
        <taxon>Bacillota</taxon>
        <taxon>Clostridia</taxon>
        <taxon>Lachnospirales</taxon>
        <taxon>Lachnospiraceae</taxon>
        <taxon>Lachnospira</taxon>
    </lineage>
</organism>
<evidence type="ECO:0000313" key="3">
    <source>
        <dbReference type="Proteomes" id="UP001546774"/>
    </source>
</evidence>
<sequence length="498" mass="58243">MLNDIITEHKERMLNLKKYYPFFKLMDVSFAQFQEGRYEMLDMGYIVMGILRFFIEENNFKEKDVTYPEYLDFITSLLKRDFGLNLSAQEYKELADYIFDKIKNEGRPFTFPYYDPIEKKKCISRIKVLESAIRDHTVWYSISSDAIEFYLDTKEIKEESRISVQQLLLEKMIQAQNFQGGKDVIVRINEEVARLQRRKNEIMELLGKDVFAGIEAYEDFVHTGMRWFDEEEKLFKKNKDFIEGALAKMEAEPVQSESYYRTLKEIYELDSQLQIAMTRHGQLLSACTQMQQMTEEAVKRAKLGRLRSHIHFGALLTDLIRSDNAGLLEQLLSPVLLPHIKKRFTLDSLDEALTVKPKQAEAAEKVEEEPPQEIQFADEMEDQRIRKNYTFLMNNLLAAFEKRDTFTLSEFGAAMSRMYSPDILKNADYYSFFVNLCQKQEYVIGGQTENESFLDDILSGAFADREPVHFTITPKSAGAQDEQPMEQSELVFERKGTK</sequence>
<protein>
    <recommendedName>
        <fullName evidence="4">Chromosome segregation protein SMC</fullName>
    </recommendedName>
</protein>
<name>A0ABV1H8F3_9FIRM</name>
<dbReference type="EMBL" id="JBBMFS010000008">
    <property type="protein sequence ID" value="MEQ2555397.1"/>
    <property type="molecule type" value="Genomic_DNA"/>
</dbReference>
<comment type="caution">
    <text evidence="2">The sequence shown here is derived from an EMBL/GenBank/DDBJ whole genome shotgun (WGS) entry which is preliminary data.</text>
</comment>
<dbReference type="Proteomes" id="UP001546774">
    <property type="component" value="Unassembled WGS sequence"/>
</dbReference>
<accession>A0ABV1H8F3</accession>
<gene>
    <name evidence="2" type="ORF">WMO37_10310</name>
</gene>
<feature type="region of interest" description="Disordered" evidence="1">
    <location>
        <begin position="474"/>
        <end position="498"/>
    </location>
</feature>